<organism evidence="11 12">
    <name type="scientific">Glaciecola petra</name>
    <dbReference type="NCBI Taxonomy" id="3075602"/>
    <lineage>
        <taxon>Bacteria</taxon>
        <taxon>Pseudomonadati</taxon>
        <taxon>Pseudomonadota</taxon>
        <taxon>Gammaproteobacteria</taxon>
        <taxon>Alteromonadales</taxon>
        <taxon>Alteromonadaceae</taxon>
        <taxon>Glaciecola</taxon>
    </lineage>
</organism>
<comment type="catalytic activity">
    <reaction evidence="8 9">
        <text>L-threonine + hydrogencarbonate + ATP = L-threonylcarbamoyladenylate + diphosphate + H2O</text>
        <dbReference type="Rhea" id="RHEA:36407"/>
        <dbReference type="ChEBI" id="CHEBI:15377"/>
        <dbReference type="ChEBI" id="CHEBI:17544"/>
        <dbReference type="ChEBI" id="CHEBI:30616"/>
        <dbReference type="ChEBI" id="CHEBI:33019"/>
        <dbReference type="ChEBI" id="CHEBI:57926"/>
        <dbReference type="ChEBI" id="CHEBI:73682"/>
        <dbReference type="EC" id="2.7.7.87"/>
    </reaction>
</comment>
<keyword evidence="6 9" id="KW-0547">Nucleotide-binding</keyword>
<keyword evidence="7 9" id="KW-0067">ATP-binding</keyword>
<dbReference type="PROSITE" id="PS51163">
    <property type="entry name" value="YRDC"/>
    <property type="match status" value="1"/>
</dbReference>
<dbReference type="EC" id="2.7.7.87" evidence="9"/>
<dbReference type="RefSeq" id="WP_311368308.1">
    <property type="nucleotide sequence ID" value="NZ_JAVRHX010000002.1"/>
</dbReference>
<comment type="similarity">
    <text evidence="9">Belongs to the SUA5 family. TsaC subfamily.</text>
</comment>
<dbReference type="Pfam" id="PF01300">
    <property type="entry name" value="Sua5_yciO_yrdC"/>
    <property type="match status" value="1"/>
</dbReference>
<dbReference type="InterPro" id="IPR017945">
    <property type="entry name" value="DHBP_synth_RibB-like_a/b_dom"/>
</dbReference>
<dbReference type="Proteomes" id="UP001253545">
    <property type="component" value="Unassembled WGS sequence"/>
</dbReference>
<comment type="caution">
    <text evidence="11">The sequence shown here is derived from an EMBL/GenBank/DDBJ whole genome shotgun (WGS) entry which is preliminary data.</text>
</comment>
<proteinExistence type="inferred from homology"/>
<sequence>MKDSLQYLQSWFDNGGVFAYPTEAVFGLGCDPQNQEALYRILELKKRPVEKGVILIASQWTQIQAYVSMDSLSISTQMRIKESWPGPITWLLPKSASTPDWVSGDSDMVAVRISDHPIVNTMCDLLGKAIVSTSANPAGLEPAKTARQVLSYFPDGVHIIEGDLGQQQTPSKIFHSLTLETIRA</sequence>
<dbReference type="InterPro" id="IPR006070">
    <property type="entry name" value="Sua5-like_dom"/>
</dbReference>
<dbReference type="InterPro" id="IPR050156">
    <property type="entry name" value="TC-AMP_synthase_SUA5"/>
</dbReference>
<dbReference type="PANTHER" id="PTHR17490">
    <property type="entry name" value="SUA5"/>
    <property type="match status" value="1"/>
</dbReference>
<protein>
    <recommendedName>
        <fullName evidence="9">Threonylcarbamoyl-AMP synthase</fullName>
        <shortName evidence="9">TC-AMP synthase</shortName>
        <ecNumber evidence="9">2.7.7.87</ecNumber>
    </recommendedName>
    <alternativeName>
        <fullName evidence="9">L-threonylcarbamoyladenylate synthase</fullName>
    </alternativeName>
    <alternativeName>
        <fullName evidence="9">t(6)A37 threonylcarbamoyladenosine biosynthesis protein TsaC</fullName>
    </alternativeName>
    <alternativeName>
        <fullName evidence="9">tRNA threonylcarbamoyladenosine biosynthesis protein TsaC</fullName>
    </alternativeName>
</protein>
<name>A0ABU2ZT95_9ALTE</name>
<dbReference type="EMBL" id="JAVRHX010000002">
    <property type="protein sequence ID" value="MDT0594784.1"/>
    <property type="molecule type" value="Genomic_DNA"/>
</dbReference>
<keyword evidence="2 9" id="KW-0963">Cytoplasm</keyword>
<evidence type="ECO:0000256" key="4">
    <source>
        <dbReference type="ARBA" id="ARBA00022694"/>
    </source>
</evidence>
<evidence type="ECO:0000256" key="8">
    <source>
        <dbReference type="ARBA" id="ARBA00048366"/>
    </source>
</evidence>
<evidence type="ECO:0000256" key="3">
    <source>
        <dbReference type="ARBA" id="ARBA00022679"/>
    </source>
</evidence>
<reference evidence="11 12" key="1">
    <citation type="submission" date="2023-09" db="EMBL/GenBank/DDBJ databases">
        <authorList>
            <person name="Rey-Velasco X."/>
        </authorList>
    </citation>
    <scope>NUCLEOTIDE SEQUENCE [LARGE SCALE GENOMIC DNA]</scope>
    <source>
        <strain evidence="11 12">P117</strain>
    </source>
</reference>
<comment type="function">
    <text evidence="9">Required for the formation of a threonylcarbamoyl group on adenosine at position 37 (t(6)A37) in tRNAs that read codons beginning with adenine. Catalyzes the conversion of L-threonine, HCO(3)(-)/CO(2) and ATP to give threonylcarbamoyl-AMP (TC-AMP) as the acyladenylate intermediate, with the release of diphosphate.</text>
</comment>
<feature type="domain" description="YrdC-like" evidence="10">
    <location>
        <begin position="1"/>
        <end position="184"/>
    </location>
</feature>
<evidence type="ECO:0000256" key="6">
    <source>
        <dbReference type="ARBA" id="ARBA00022741"/>
    </source>
</evidence>
<accession>A0ABU2ZT95</accession>
<comment type="subcellular location">
    <subcellularLocation>
        <location evidence="1 9">Cytoplasm</location>
    </subcellularLocation>
</comment>
<evidence type="ECO:0000256" key="7">
    <source>
        <dbReference type="ARBA" id="ARBA00022840"/>
    </source>
</evidence>
<dbReference type="HAMAP" id="MF_01852">
    <property type="entry name" value="TsaC"/>
    <property type="match status" value="1"/>
</dbReference>
<evidence type="ECO:0000256" key="1">
    <source>
        <dbReference type="ARBA" id="ARBA00004496"/>
    </source>
</evidence>
<keyword evidence="5 9" id="KW-0548">Nucleotidyltransferase</keyword>
<dbReference type="InterPro" id="IPR023535">
    <property type="entry name" value="TC-AMP_synthase"/>
</dbReference>
<gene>
    <name evidence="9" type="primary">tsaC</name>
    <name evidence="11" type="ORF">RM552_08030</name>
</gene>
<keyword evidence="3 9" id="KW-0808">Transferase</keyword>
<evidence type="ECO:0000256" key="2">
    <source>
        <dbReference type="ARBA" id="ARBA00022490"/>
    </source>
</evidence>
<dbReference type="PANTHER" id="PTHR17490:SF18">
    <property type="entry name" value="THREONYLCARBAMOYL-AMP SYNTHASE"/>
    <property type="match status" value="1"/>
</dbReference>
<evidence type="ECO:0000313" key="12">
    <source>
        <dbReference type="Proteomes" id="UP001253545"/>
    </source>
</evidence>
<keyword evidence="4 9" id="KW-0819">tRNA processing</keyword>
<evidence type="ECO:0000313" key="11">
    <source>
        <dbReference type="EMBL" id="MDT0594784.1"/>
    </source>
</evidence>
<dbReference type="Gene3D" id="3.90.870.10">
    <property type="entry name" value="DHBP synthase"/>
    <property type="match status" value="1"/>
</dbReference>
<evidence type="ECO:0000256" key="9">
    <source>
        <dbReference type="HAMAP-Rule" id="MF_01852"/>
    </source>
</evidence>
<keyword evidence="12" id="KW-1185">Reference proteome</keyword>
<dbReference type="SUPFAM" id="SSF55821">
    <property type="entry name" value="YrdC/RibB"/>
    <property type="match status" value="1"/>
</dbReference>
<evidence type="ECO:0000256" key="5">
    <source>
        <dbReference type="ARBA" id="ARBA00022695"/>
    </source>
</evidence>
<evidence type="ECO:0000259" key="10">
    <source>
        <dbReference type="PROSITE" id="PS51163"/>
    </source>
</evidence>